<comment type="caution">
    <text evidence="1">The sequence shown here is derived from an EMBL/GenBank/DDBJ whole genome shotgun (WGS) entry which is preliminary data.</text>
</comment>
<evidence type="ECO:0000313" key="2">
    <source>
        <dbReference type="Proteomes" id="UP000629468"/>
    </source>
</evidence>
<gene>
    <name evidence="1" type="ORF">Agabi119p4_9078</name>
</gene>
<reference evidence="1 2" key="1">
    <citation type="journal article" name="Sci. Rep.">
        <title>Telomere-to-telomere assembled and centromere annotated genomes of the two main subspecies of the button mushroom Agaricus bisporus reveal especially polymorphic chromosome ends.</title>
        <authorList>
            <person name="Sonnenberg A.S.M."/>
            <person name="Sedaghat-Telgerd N."/>
            <person name="Lavrijssen B."/>
            <person name="Ohm R.A."/>
            <person name="Hendrickx P.M."/>
            <person name="Scholtmeijer K."/>
            <person name="Baars J.J.P."/>
            <person name="van Peer A."/>
        </authorList>
    </citation>
    <scope>NUCLEOTIDE SEQUENCE [LARGE SCALE GENOMIC DNA]</scope>
    <source>
        <strain evidence="1 2">H119_p4</strain>
    </source>
</reference>
<dbReference type="AlphaFoldDB" id="A0A8H7C5M0"/>
<accession>A0A8H7C5M0</accession>
<dbReference type="Proteomes" id="UP000629468">
    <property type="component" value="Unassembled WGS sequence"/>
</dbReference>
<dbReference type="EMBL" id="JABXXO010000012">
    <property type="protein sequence ID" value="KAF7762485.1"/>
    <property type="molecule type" value="Genomic_DNA"/>
</dbReference>
<organism evidence="1 2">
    <name type="scientific">Agaricus bisporus var. burnettii</name>
    <dbReference type="NCBI Taxonomy" id="192524"/>
    <lineage>
        <taxon>Eukaryota</taxon>
        <taxon>Fungi</taxon>
        <taxon>Dikarya</taxon>
        <taxon>Basidiomycota</taxon>
        <taxon>Agaricomycotina</taxon>
        <taxon>Agaricomycetes</taxon>
        <taxon>Agaricomycetidae</taxon>
        <taxon>Agaricales</taxon>
        <taxon>Agaricineae</taxon>
        <taxon>Agaricaceae</taxon>
        <taxon>Agaricus</taxon>
    </lineage>
</organism>
<proteinExistence type="predicted"/>
<protein>
    <submittedName>
        <fullName evidence="1">Uncharacterized protein</fullName>
    </submittedName>
</protein>
<sequence length="112" mass="13212">MQKRLQKRFSLPHSVKLLNHPYHHCWTLVQSFPTLRAVPVTWLRTTPIFCCQQNFDQLSFKSIDKNSIQETNRLHLKVIINNIHQLSTTIIHTRHVDPPARSPLFSLIFCFP</sequence>
<evidence type="ECO:0000313" key="1">
    <source>
        <dbReference type="EMBL" id="KAF7762485.1"/>
    </source>
</evidence>
<name>A0A8H7C5M0_AGABI</name>